<feature type="compositionally biased region" description="Low complexity" evidence="2">
    <location>
        <begin position="153"/>
        <end position="204"/>
    </location>
</feature>
<dbReference type="AlphaFoldDB" id="A0A7X1KDC4"/>
<dbReference type="EMBL" id="JACLAU010000037">
    <property type="protein sequence ID" value="MBC2653166.1"/>
    <property type="molecule type" value="Genomic_DNA"/>
</dbReference>
<evidence type="ECO:0000313" key="5">
    <source>
        <dbReference type="Proteomes" id="UP000520156"/>
    </source>
</evidence>
<keyword evidence="1" id="KW-0175">Coiled coil</keyword>
<keyword evidence="5" id="KW-1185">Reference proteome</keyword>
<protein>
    <recommendedName>
        <fullName evidence="6">TolA-binding protein</fullName>
    </recommendedName>
</protein>
<sequence>MPKLARSRPLRGLSFVALLVSAAPAVLAQSAPADPEARLRKLEAEVRALQRQVFPGSDGKFFTPQVTPGAAAAPGTPAIPTTTPVTDLLTRMDSVEMQIARLTAQSEETANRVAQIEARLAALTPPAPAPGTDAPAGTPEAAAPGISLPLPRPAVSAPASTPAPALAAPAPTRPSATAPAPAPTAVLPAAPSPAAVKPAGTKPAPAKPTPAKPAVAEKPSPQRVAAVAKIVKPDTGNAGDDEYSYGFRLWEAKFYPEAQQQLRLYVDKYPRDAKISYGRNLLGRAFLDDGKPRDAAPWFLKNYQADKKGARAAESLLYLAESMRQLGDINRACIALGEFADTYPGDTSGRLKTLYDATRKAVTCE</sequence>
<evidence type="ECO:0008006" key="6">
    <source>
        <dbReference type="Google" id="ProtNLM"/>
    </source>
</evidence>
<feature type="region of interest" description="Disordered" evidence="2">
    <location>
        <begin position="124"/>
        <end position="222"/>
    </location>
</feature>
<dbReference type="SUPFAM" id="SSF48452">
    <property type="entry name" value="TPR-like"/>
    <property type="match status" value="1"/>
</dbReference>
<dbReference type="PRINTS" id="PR01217">
    <property type="entry name" value="PRICHEXTENSN"/>
</dbReference>
<gene>
    <name evidence="4" type="ORF">H7F49_15850</name>
</gene>
<feature type="signal peptide" evidence="3">
    <location>
        <begin position="1"/>
        <end position="28"/>
    </location>
</feature>
<name>A0A7X1KDC4_9SPHN</name>
<feature type="chain" id="PRO_5030729378" description="TolA-binding protein" evidence="3">
    <location>
        <begin position="29"/>
        <end position="365"/>
    </location>
</feature>
<comment type="caution">
    <text evidence="4">The sequence shown here is derived from an EMBL/GenBank/DDBJ whole genome shotgun (WGS) entry which is preliminary data.</text>
</comment>
<accession>A0A7X1KDC4</accession>
<evidence type="ECO:0000256" key="3">
    <source>
        <dbReference type="SAM" id="SignalP"/>
    </source>
</evidence>
<dbReference type="Proteomes" id="UP000520156">
    <property type="component" value="Unassembled WGS sequence"/>
</dbReference>
<proteinExistence type="predicted"/>
<evidence type="ECO:0000313" key="4">
    <source>
        <dbReference type="EMBL" id="MBC2653166.1"/>
    </source>
</evidence>
<reference evidence="4 5" key="1">
    <citation type="submission" date="2020-08" db="EMBL/GenBank/DDBJ databases">
        <title>The genome sequence of Novosphingobium flavum 4Y4.</title>
        <authorList>
            <person name="Liu Y."/>
        </authorList>
    </citation>
    <scope>NUCLEOTIDE SEQUENCE [LARGE SCALE GENOMIC DNA]</scope>
    <source>
        <strain evidence="4 5">4Y4</strain>
    </source>
</reference>
<evidence type="ECO:0000256" key="2">
    <source>
        <dbReference type="SAM" id="MobiDB-lite"/>
    </source>
</evidence>
<dbReference type="InterPro" id="IPR011990">
    <property type="entry name" value="TPR-like_helical_dom_sf"/>
</dbReference>
<feature type="coiled-coil region" evidence="1">
    <location>
        <begin position="85"/>
        <end position="119"/>
    </location>
</feature>
<dbReference type="Gene3D" id="1.25.40.10">
    <property type="entry name" value="Tetratricopeptide repeat domain"/>
    <property type="match status" value="1"/>
</dbReference>
<evidence type="ECO:0000256" key="1">
    <source>
        <dbReference type="SAM" id="Coils"/>
    </source>
</evidence>
<organism evidence="4 5">
    <name type="scientific">Novosphingobium aerophilum</name>
    <dbReference type="NCBI Taxonomy" id="2839843"/>
    <lineage>
        <taxon>Bacteria</taxon>
        <taxon>Pseudomonadati</taxon>
        <taxon>Pseudomonadota</taxon>
        <taxon>Alphaproteobacteria</taxon>
        <taxon>Sphingomonadales</taxon>
        <taxon>Sphingomonadaceae</taxon>
        <taxon>Novosphingobium</taxon>
    </lineage>
</organism>
<keyword evidence="3" id="KW-0732">Signal</keyword>
<feature type="compositionally biased region" description="Low complexity" evidence="2">
    <location>
        <begin position="130"/>
        <end position="145"/>
    </location>
</feature>